<accession>A0A5C5YNG5</accession>
<comment type="caution">
    <text evidence="13">The sequence shown here is derived from an EMBL/GenBank/DDBJ whole genome shotgun (WGS) entry which is preliminary data.</text>
</comment>
<evidence type="ECO:0000256" key="11">
    <source>
        <dbReference type="ARBA" id="ARBA00048684"/>
    </source>
</evidence>
<dbReference type="HAMAP" id="MF_00486">
    <property type="entry name" value="McH"/>
    <property type="match status" value="1"/>
</dbReference>
<dbReference type="GO" id="GO:0018759">
    <property type="term" value="F:methenyltetrahydromethanopterin cyclohydrolase activity"/>
    <property type="evidence" value="ECO:0007669"/>
    <property type="project" value="UniProtKB-UniRule"/>
</dbReference>
<comment type="similarity">
    <text evidence="4 12">Belongs to the MCH family.</text>
</comment>
<evidence type="ECO:0000256" key="7">
    <source>
        <dbReference type="ARBA" id="ARBA00022490"/>
    </source>
</evidence>
<dbReference type="OrthoDB" id="241529at2"/>
<evidence type="ECO:0000256" key="5">
    <source>
        <dbReference type="ARBA" id="ARBA00012765"/>
    </source>
</evidence>
<evidence type="ECO:0000256" key="3">
    <source>
        <dbReference type="ARBA" id="ARBA00005087"/>
    </source>
</evidence>
<gene>
    <name evidence="12 13" type="primary">mch</name>
    <name evidence="13" type="ORF">CA13_69090</name>
</gene>
<reference evidence="13 14" key="1">
    <citation type="submission" date="2019-02" db="EMBL/GenBank/DDBJ databases">
        <title>Deep-cultivation of Planctomycetes and their phenomic and genomic characterization uncovers novel biology.</title>
        <authorList>
            <person name="Wiegand S."/>
            <person name="Jogler M."/>
            <person name="Boedeker C."/>
            <person name="Pinto D."/>
            <person name="Vollmers J."/>
            <person name="Rivas-Marin E."/>
            <person name="Kohn T."/>
            <person name="Peeters S.H."/>
            <person name="Heuer A."/>
            <person name="Rast P."/>
            <person name="Oberbeckmann S."/>
            <person name="Bunk B."/>
            <person name="Jeske O."/>
            <person name="Meyerdierks A."/>
            <person name="Storesund J.E."/>
            <person name="Kallscheuer N."/>
            <person name="Luecker S."/>
            <person name="Lage O.M."/>
            <person name="Pohl T."/>
            <person name="Merkel B.J."/>
            <person name="Hornburger P."/>
            <person name="Mueller R.-W."/>
            <person name="Bruemmer F."/>
            <person name="Labrenz M."/>
            <person name="Spormann A.M."/>
            <person name="Op Den Camp H."/>
            <person name="Overmann J."/>
            <person name="Amann R."/>
            <person name="Jetten M.S.M."/>
            <person name="Mascher T."/>
            <person name="Medema M.H."/>
            <person name="Devos D.P."/>
            <person name="Kaster A.-K."/>
            <person name="Ovreas L."/>
            <person name="Rohde M."/>
            <person name="Galperin M.Y."/>
            <person name="Jogler C."/>
        </authorList>
    </citation>
    <scope>NUCLEOTIDE SEQUENCE [LARGE SCALE GENOMIC DNA]</scope>
    <source>
        <strain evidence="13 14">CA13</strain>
    </source>
</reference>
<comment type="pathway">
    <text evidence="3 12">One-carbon metabolism; formaldehyde degradation; formate from formaldehyde (H(4)MPT route): step 3/5.</text>
</comment>
<protein>
    <recommendedName>
        <fullName evidence="6 12">Methenyltetrahydromethanopterin cyclohydrolase</fullName>
        <ecNumber evidence="5 12">3.5.4.27</ecNumber>
    </recommendedName>
    <alternativeName>
        <fullName evidence="10 12">Methenyl-H4MPT cyclohydrolase</fullName>
    </alternativeName>
</protein>
<dbReference type="Pfam" id="PF02289">
    <property type="entry name" value="MCH"/>
    <property type="match status" value="1"/>
</dbReference>
<dbReference type="GO" id="GO:0006730">
    <property type="term" value="P:one-carbon metabolic process"/>
    <property type="evidence" value="ECO:0007669"/>
    <property type="project" value="UniProtKB-UniRule"/>
</dbReference>
<keyword evidence="8 12" id="KW-0554">One-carbon metabolism</keyword>
<dbReference type="EMBL" id="SJPJ01000002">
    <property type="protein sequence ID" value="TWT76415.1"/>
    <property type="molecule type" value="Genomic_DNA"/>
</dbReference>
<comment type="subcellular location">
    <subcellularLocation>
        <location evidence="2 12">Cytoplasm</location>
    </subcellularLocation>
</comment>
<dbReference type="AlphaFoldDB" id="A0A5C5YNG5"/>
<dbReference type="Gene3D" id="3.30.1030.10">
    <property type="entry name" value="Methenyltetrahydromethanopterin Cyclohydrolase, Chain A, domain 2"/>
    <property type="match status" value="1"/>
</dbReference>
<proteinExistence type="inferred from homology"/>
<dbReference type="NCBIfam" id="TIGR03120">
    <property type="entry name" value="one_C_mch"/>
    <property type="match status" value="1"/>
</dbReference>
<comment type="function">
    <text evidence="1 12">Catalyzes the hydrolysis of methenyl-H(4)MPT(+) to 5-formyl-H(4)MPT.</text>
</comment>
<dbReference type="EC" id="3.5.4.27" evidence="5 12"/>
<dbReference type="InterPro" id="IPR003209">
    <property type="entry name" value="METHMP_CycHdrlase"/>
</dbReference>
<keyword evidence="14" id="KW-1185">Reference proteome</keyword>
<evidence type="ECO:0000256" key="6">
    <source>
        <dbReference type="ARBA" id="ARBA00020597"/>
    </source>
</evidence>
<evidence type="ECO:0000313" key="13">
    <source>
        <dbReference type="EMBL" id="TWT76415.1"/>
    </source>
</evidence>
<dbReference type="RefSeq" id="WP_146404192.1">
    <property type="nucleotide sequence ID" value="NZ_SJPJ01000002.1"/>
</dbReference>
<evidence type="ECO:0000256" key="1">
    <source>
        <dbReference type="ARBA" id="ARBA00004058"/>
    </source>
</evidence>
<evidence type="ECO:0000313" key="14">
    <source>
        <dbReference type="Proteomes" id="UP000315010"/>
    </source>
</evidence>
<dbReference type="GO" id="GO:0046294">
    <property type="term" value="P:formaldehyde catabolic process"/>
    <property type="evidence" value="ECO:0007669"/>
    <property type="project" value="UniProtKB-UniRule"/>
</dbReference>
<sequence>MFNLHTFSLFDHLSDTAISKRIVASTVAGASVLDAGVHTAGSLAAGVGLARLCLADRAEVTLVPCDERSFVSPNAVFVRTDDPIGACLAAQYAGWPIHTDDFFAMGSGPMRAARGREELLTELKINETASTVFGVLESDKLPTQSAIELISDQCKVPPAQVRLAIAPSSSIAGNIQVVARSIETALHKLHALKFDVRQIVSATGHAPLPPPAKPGDSIGGIGRTNDAILYGASVTLWTDASDDEIENVAANVPSNSSPDHGQPFAKIFKTYDFDFYKVDPQLFSPAVVTIHNLRSGRTWNVGQIETALLRQSFLS</sequence>
<keyword evidence="9 12" id="KW-0378">Hydrolase</keyword>
<evidence type="ECO:0000256" key="12">
    <source>
        <dbReference type="HAMAP-Rule" id="MF_00486"/>
    </source>
</evidence>
<evidence type="ECO:0000256" key="8">
    <source>
        <dbReference type="ARBA" id="ARBA00022563"/>
    </source>
</evidence>
<dbReference type="Proteomes" id="UP000315010">
    <property type="component" value="Unassembled WGS sequence"/>
</dbReference>
<dbReference type="SUPFAM" id="SSF56199">
    <property type="entry name" value="Methenyltetrahydromethanopterin cyclohydrolase"/>
    <property type="match status" value="1"/>
</dbReference>
<evidence type="ECO:0000256" key="9">
    <source>
        <dbReference type="ARBA" id="ARBA00022801"/>
    </source>
</evidence>
<dbReference type="Gene3D" id="3.10.340.11">
    <property type="entry name" value="Methenyltetrahydromethanopterin Cyclohydrolase, Chain A, domain 1"/>
    <property type="match status" value="1"/>
</dbReference>
<evidence type="ECO:0000256" key="4">
    <source>
        <dbReference type="ARBA" id="ARBA00006902"/>
    </source>
</evidence>
<dbReference type="GO" id="GO:0005737">
    <property type="term" value="C:cytoplasm"/>
    <property type="evidence" value="ECO:0007669"/>
    <property type="project" value="UniProtKB-SubCell"/>
</dbReference>
<keyword evidence="7 12" id="KW-0963">Cytoplasm</keyword>
<evidence type="ECO:0000256" key="10">
    <source>
        <dbReference type="ARBA" id="ARBA00030468"/>
    </source>
</evidence>
<evidence type="ECO:0000256" key="2">
    <source>
        <dbReference type="ARBA" id="ARBA00004496"/>
    </source>
</evidence>
<dbReference type="UniPathway" id="UPA00562">
    <property type="reaction ID" value="UER00703"/>
</dbReference>
<comment type="catalytic activity">
    <reaction evidence="11 12">
        <text>5,10-methenyl-5,6,7,8-tetrahydromethanopterin + H2O = N(5)-formyl-5,6,7,8-tetrahydromethanopterin + H(+)</text>
        <dbReference type="Rhea" id="RHEA:19053"/>
        <dbReference type="ChEBI" id="CHEBI:15377"/>
        <dbReference type="ChEBI" id="CHEBI:15378"/>
        <dbReference type="ChEBI" id="CHEBI:58018"/>
        <dbReference type="ChEBI" id="CHEBI:58337"/>
        <dbReference type="EC" id="3.5.4.27"/>
    </reaction>
</comment>
<name>A0A5C5YNG5_9BACT</name>
<organism evidence="13 14">
    <name type="scientific">Novipirellula herctigrandis</name>
    <dbReference type="NCBI Taxonomy" id="2527986"/>
    <lineage>
        <taxon>Bacteria</taxon>
        <taxon>Pseudomonadati</taxon>
        <taxon>Planctomycetota</taxon>
        <taxon>Planctomycetia</taxon>
        <taxon>Pirellulales</taxon>
        <taxon>Pirellulaceae</taxon>
        <taxon>Novipirellula</taxon>
    </lineage>
</organism>